<evidence type="ECO:0000313" key="2">
    <source>
        <dbReference type="Proteomes" id="UP000198785"/>
    </source>
</evidence>
<reference evidence="1 2" key="1">
    <citation type="submission" date="2016-10" db="EMBL/GenBank/DDBJ databases">
        <authorList>
            <person name="de Groot N.N."/>
        </authorList>
    </citation>
    <scope>NUCLEOTIDE SEQUENCE [LARGE SCALE GENOMIC DNA]</scope>
    <source>
        <strain evidence="1 2">DSM 22789</strain>
    </source>
</reference>
<dbReference type="OrthoDB" id="713660at2"/>
<evidence type="ECO:0000313" key="1">
    <source>
        <dbReference type="EMBL" id="SFS39650.1"/>
    </source>
</evidence>
<dbReference type="AlphaFoldDB" id="A0A1I6PHJ5"/>
<dbReference type="EMBL" id="FOZZ01000001">
    <property type="protein sequence ID" value="SFS39650.1"/>
    <property type="molecule type" value="Genomic_DNA"/>
</dbReference>
<accession>A0A1I6PHJ5</accession>
<name>A0A1I6PHJ5_9SPHI</name>
<proteinExistence type="predicted"/>
<protein>
    <submittedName>
        <fullName evidence="1">Uncharacterized protein</fullName>
    </submittedName>
</protein>
<keyword evidence="2" id="KW-1185">Reference proteome</keyword>
<dbReference type="RefSeq" id="WP_093363522.1">
    <property type="nucleotide sequence ID" value="NZ_FOZZ01000001.1"/>
</dbReference>
<gene>
    <name evidence="1" type="ORF">SAMN05660206_101472</name>
</gene>
<sequence length="129" mass="14884">MKQLLNTAGVAQVEATILALPPQEFKRETNLLRQDLPLWLQRHVQLTEPEVRQLNEMPEQFKKDLAEAIALTWENGGIVSFTKNGEKSKDEENENPKDIFFKEHKVSAWRVGSTESTIYTTLSIEIVYR</sequence>
<dbReference type="Proteomes" id="UP000198785">
    <property type="component" value="Unassembled WGS sequence"/>
</dbReference>
<organism evidence="1 2">
    <name type="scientific">Sphingobacterium wenxiniae</name>
    <dbReference type="NCBI Taxonomy" id="683125"/>
    <lineage>
        <taxon>Bacteria</taxon>
        <taxon>Pseudomonadati</taxon>
        <taxon>Bacteroidota</taxon>
        <taxon>Sphingobacteriia</taxon>
        <taxon>Sphingobacteriales</taxon>
        <taxon>Sphingobacteriaceae</taxon>
        <taxon>Sphingobacterium</taxon>
    </lineage>
</organism>